<dbReference type="EMBL" id="BOMY01000021">
    <property type="protein sequence ID" value="GIF20165.1"/>
    <property type="molecule type" value="Genomic_DNA"/>
</dbReference>
<proteinExistence type="predicted"/>
<name>A0A919TT97_9ACTN</name>
<accession>A0A919TT97</accession>
<reference evidence="1" key="1">
    <citation type="submission" date="2021-01" db="EMBL/GenBank/DDBJ databases">
        <title>Whole genome shotgun sequence of Actinoplanes tereljensis NBRC 105297.</title>
        <authorList>
            <person name="Komaki H."/>
            <person name="Tamura T."/>
        </authorList>
    </citation>
    <scope>NUCLEOTIDE SEQUENCE</scope>
    <source>
        <strain evidence="1">NBRC 105297</strain>
    </source>
</reference>
<organism evidence="1 2">
    <name type="scientific">Paractinoplanes tereljensis</name>
    <dbReference type="NCBI Taxonomy" id="571912"/>
    <lineage>
        <taxon>Bacteria</taxon>
        <taxon>Bacillati</taxon>
        <taxon>Actinomycetota</taxon>
        <taxon>Actinomycetes</taxon>
        <taxon>Micromonosporales</taxon>
        <taxon>Micromonosporaceae</taxon>
        <taxon>Paractinoplanes</taxon>
    </lineage>
</organism>
<dbReference type="Proteomes" id="UP000623608">
    <property type="component" value="Unassembled WGS sequence"/>
</dbReference>
<dbReference type="AlphaFoldDB" id="A0A919TT97"/>
<evidence type="ECO:0000313" key="1">
    <source>
        <dbReference type="EMBL" id="GIF20165.1"/>
    </source>
</evidence>
<dbReference type="RefSeq" id="WP_203805558.1">
    <property type="nucleotide sequence ID" value="NZ_BOMY01000021.1"/>
</dbReference>
<sequence length="128" mass="14865">MYEWDPVDLRRRLEPLLRELAVDGTGVTLRELRPRPEDYPKAFTAAVVDRAREHYERLWAGPVDFRHPEPDAVVEAEVLPAAGSATLMPGRVWASWRYVVPGRTAVLSYDGLVWCDYHWAWFPKPHRL</sequence>
<gene>
    <name evidence="1" type="ORF">Ate02nite_28950</name>
</gene>
<comment type="caution">
    <text evidence="1">The sequence shown here is derived from an EMBL/GenBank/DDBJ whole genome shotgun (WGS) entry which is preliminary data.</text>
</comment>
<evidence type="ECO:0000313" key="2">
    <source>
        <dbReference type="Proteomes" id="UP000623608"/>
    </source>
</evidence>
<keyword evidence="2" id="KW-1185">Reference proteome</keyword>
<protein>
    <submittedName>
        <fullName evidence="1">Uncharacterized protein</fullName>
    </submittedName>
</protein>